<reference evidence="5" key="1">
    <citation type="submission" date="2022-07" db="EMBL/GenBank/DDBJ databases">
        <title>Phylogenomic reconstructions and comparative analyses of Kickxellomycotina fungi.</title>
        <authorList>
            <person name="Reynolds N.K."/>
            <person name="Stajich J.E."/>
            <person name="Barry K."/>
            <person name="Grigoriev I.V."/>
            <person name="Crous P."/>
            <person name="Smith M.E."/>
        </authorList>
    </citation>
    <scope>NUCLEOTIDE SEQUENCE</scope>
    <source>
        <strain evidence="5">BCRC 34381</strain>
    </source>
</reference>
<dbReference type="GO" id="GO:0003723">
    <property type="term" value="F:RNA binding"/>
    <property type="evidence" value="ECO:0007669"/>
    <property type="project" value="TreeGrafter"/>
</dbReference>
<evidence type="ECO:0000313" key="6">
    <source>
        <dbReference type="Proteomes" id="UP001143981"/>
    </source>
</evidence>
<dbReference type="InterPro" id="IPR014810">
    <property type="entry name" value="Fcf2_C"/>
</dbReference>
<feature type="region of interest" description="Disordered" evidence="3">
    <location>
        <begin position="231"/>
        <end position="268"/>
    </location>
</feature>
<evidence type="ECO:0000256" key="3">
    <source>
        <dbReference type="SAM" id="MobiDB-lite"/>
    </source>
</evidence>
<keyword evidence="6" id="KW-1185">Reference proteome</keyword>
<sequence length="268" mass="29333">MTMGGTAAGGALFDTDDSELSQLLSQARQDLARRAGEQAQKNVPGSRAALAVPLRLDAGDSTGEGHLIRLHHETGMAQLNTSKVHNTQEARSSSVAAAAAVNAELEGTAARPDPTVRRMRRGELARAKEQTAGKRWFGMKAPTMTPELRNDLRVLQLRNVLDPKRFYKKSTTQKVLPKYFESGTIIEGPTEFYSSRLSKKERRVNLVDEVLADKKSRDYLKRKIGEIHAHNASGGKNWYRGNARGKDKGKGAASGAARPGKKFKQQGK</sequence>
<evidence type="ECO:0000313" key="5">
    <source>
        <dbReference type="EMBL" id="KAJ1735207.1"/>
    </source>
</evidence>
<dbReference type="PANTHER" id="PTHR21686:SF12">
    <property type="entry name" value="DEOXYNUCLEOTIDYLTRANSFERASE TERMINAL-INTERACTING PROTEIN 2"/>
    <property type="match status" value="1"/>
</dbReference>
<dbReference type="PANTHER" id="PTHR21686">
    <property type="entry name" value="DEOXYNUCLEOTIDYLTRANSFERASE TERMINAL-INTERACTING PROTEIN 2"/>
    <property type="match status" value="1"/>
</dbReference>
<comment type="caution">
    <text evidence="5">The sequence shown here is derived from an EMBL/GenBank/DDBJ whole genome shotgun (WGS) entry which is preliminary data.</text>
</comment>
<dbReference type="EMBL" id="JANBOI010000036">
    <property type="protein sequence ID" value="KAJ1735207.1"/>
    <property type="molecule type" value="Genomic_DNA"/>
</dbReference>
<dbReference type="AlphaFoldDB" id="A0A9W7YHG6"/>
<proteinExistence type="predicted"/>
<evidence type="ECO:0000256" key="2">
    <source>
        <dbReference type="ARBA" id="ARBA00023242"/>
    </source>
</evidence>
<feature type="domain" description="Fcf2 pre-rRNA processing C-terminal" evidence="4">
    <location>
        <begin position="129"/>
        <end position="223"/>
    </location>
</feature>
<protein>
    <submittedName>
        <fullName evidence="5">Rrna-processing protein fcf2</fullName>
    </submittedName>
</protein>
<name>A0A9W7YHG6_9FUNG</name>
<evidence type="ECO:0000259" key="4">
    <source>
        <dbReference type="Pfam" id="PF08698"/>
    </source>
</evidence>
<dbReference type="GO" id="GO:0005730">
    <property type="term" value="C:nucleolus"/>
    <property type="evidence" value="ECO:0007669"/>
    <property type="project" value="UniProtKB-SubCell"/>
</dbReference>
<dbReference type="OrthoDB" id="427886at2759"/>
<gene>
    <name evidence="5" type="primary">fcf2</name>
    <name evidence="5" type="ORF">LPJ61_000665</name>
</gene>
<organism evidence="5 6">
    <name type="scientific">Coemansia biformis</name>
    <dbReference type="NCBI Taxonomy" id="1286918"/>
    <lineage>
        <taxon>Eukaryota</taxon>
        <taxon>Fungi</taxon>
        <taxon>Fungi incertae sedis</taxon>
        <taxon>Zoopagomycota</taxon>
        <taxon>Kickxellomycotina</taxon>
        <taxon>Kickxellomycetes</taxon>
        <taxon>Kickxellales</taxon>
        <taxon>Kickxellaceae</taxon>
        <taxon>Coemansia</taxon>
    </lineage>
</organism>
<feature type="compositionally biased region" description="Basic residues" evidence="3">
    <location>
        <begin position="259"/>
        <end position="268"/>
    </location>
</feature>
<comment type="subcellular location">
    <subcellularLocation>
        <location evidence="1">Nucleus</location>
        <location evidence="1">Nucleolus</location>
    </subcellularLocation>
</comment>
<dbReference type="Pfam" id="PF08698">
    <property type="entry name" value="Fcf2"/>
    <property type="match status" value="1"/>
</dbReference>
<dbReference type="GO" id="GO:0006396">
    <property type="term" value="P:RNA processing"/>
    <property type="evidence" value="ECO:0007669"/>
    <property type="project" value="TreeGrafter"/>
</dbReference>
<dbReference type="Proteomes" id="UP001143981">
    <property type="component" value="Unassembled WGS sequence"/>
</dbReference>
<evidence type="ECO:0000256" key="1">
    <source>
        <dbReference type="ARBA" id="ARBA00004604"/>
    </source>
</evidence>
<accession>A0A9W7YHG6</accession>
<dbReference type="InterPro" id="IPR039883">
    <property type="entry name" value="Fcf2/DNTTIP2"/>
</dbReference>
<keyword evidence="2" id="KW-0539">Nucleus</keyword>